<gene>
    <name evidence="5" type="primary">crtF</name>
</gene>
<evidence type="ECO:0000256" key="2">
    <source>
        <dbReference type="ARBA" id="ARBA00022679"/>
    </source>
</evidence>
<sequence>MVVDSPESDFVKRPKSNFWMRAKNNLFRSQKFHKIIAKLPILSGIAKREGEDIFKLMAGFVATQILYVWVQTGALQKLADKPYSAAMLSSVWGFDLERSEILCRAGEAIGLVIERKGHYRLTRKGAVLIGLPGVAALIEHHKILYQDLLNPVGFFKGVEETQLSKFWPYVFGGGMDLKSSEVEKYSDLMSESQHLVAADTLAAVNIPSVCRFLDVGGGKGTFVSELKKIYPKVDAAVFDLPGSHSETSGHRCIIGSFKEDELPAGYDIISLVRILYDHRDETIRDLLGKAYSALDKGGRLIVSEPMLGADRPTLWGDVYFAMYTLAMSTGKTRSPDQVSEFIKDAGFSNVTIHKSSRPFITTVIEARKT</sequence>
<accession>Q6BA60</accession>
<evidence type="ECO:0000259" key="4">
    <source>
        <dbReference type="Pfam" id="PF00891"/>
    </source>
</evidence>
<reference evidence="5" key="1">
    <citation type="journal article" date="2005" name="Appl. Environ. Microbiol.">
        <title>Roseobacter-like bacteria in red and mediterranean sea aerobic anoxygenic photosynthetic populations.</title>
        <authorList>
            <person name="Oz A."/>
            <person name="Sabehi G."/>
            <person name="Koblizek M."/>
            <person name="Massana R."/>
            <person name="Beja O."/>
        </authorList>
    </citation>
    <scope>NUCLEOTIDE SEQUENCE</scope>
</reference>
<feature type="domain" description="O-methyltransferase C-terminal" evidence="4">
    <location>
        <begin position="159"/>
        <end position="348"/>
    </location>
</feature>
<dbReference type="Gene3D" id="1.10.10.10">
    <property type="entry name" value="Winged helix-like DNA-binding domain superfamily/Winged helix DNA-binding domain"/>
    <property type="match status" value="1"/>
</dbReference>
<dbReference type="InterPro" id="IPR036388">
    <property type="entry name" value="WH-like_DNA-bd_sf"/>
</dbReference>
<dbReference type="AlphaFoldDB" id="Q6BA60"/>
<dbReference type="PANTHER" id="PTHR43712">
    <property type="entry name" value="PUTATIVE (AFU_ORTHOLOGUE AFUA_4G14580)-RELATED"/>
    <property type="match status" value="1"/>
</dbReference>
<dbReference type="SUPFAM" id="SSF53335">
    <property type="entry name" value="S-adenosyl-L-methionine-dependent methyltransferases"/>
    <property type="match status" value="1"/>
</dbReference>
<name>Q6BA60_9PROT</name>
<dbReference type="EMBL" id="AY671989">
    <property type="protein sequence ID" value="AAT90314.1"/>
    <property type="molecule type" value="Genomic_DNA"/>
</dbReference>
<dbReference type="GO" id="GO:0008171">
    <property type="term" value="F:O-methyltransferase activity"/>
    <property type="evidence" value="ECO:0007669"/>
    <property type="project" value="InterPro"/>
</dbReference>
<dbReference type="InterPro" id="IPR029063">
    <property type="entry name" value="SAM-dependent_MTases_sf"/>
</dbReference>
<organism evidence="5">
    <name type="scientific">uncultured proteobacterium eBACred25D05</name>
    <dbReference type="NCBI Taxonomy" id="287841"/>
    <lineage>
        <taxon>Bacteria</taxon>
        <taxon>Pseudomonadati</taxon>
        <taxon>Pseudomonadota</taxon>
        <taxon>environmental samples</taxon>
    </lineage>
</organism>
<dbReference type="InterPro" id="IPR036390">
    <property type="entry name" value="WH_DNA-bd_sf"/>
</dbReference>
<evidence type="ECO:0000313" key="5">
    <source>
        <dbReference type="EMBL" id="AAT90314.1"/>
    </source>
</evidence>
<keyword evidence="2 5" id="KW-0808">Transferase</keyword>
<dbReference type="SUPFAM" id="SSF46785">
    <property type="entry name" value="Winged helix' DNA-binding domain"/>
    <property type="match status" value="1"/>
</dbReference>
<proteinExistence type="predicted"/>
<dbReference type="GO" id="GO:0032259">
    <property type="term" value="P:methylation"/>
    <property type="evidence" value="ECO:0007669"/>
    <property type="project" value="UniProtKB-KW"/>
</dbReference>
<dbReference type="Gene3D" id="3.40.50.150">
    <property type="entry name" value="Vaccinia Virus protein VP39"/>
    <property type="match status" value="1"/>
</dbReference>
<dbReference type="CDD" id="cd02440">
    <property type="entry name" value="AdoMet_MTases"/>
    <property type="match status" value="1"/>
</dbReference>
<dbReference type="PROSITE" id="PS51683">
    <property type="entry name" value="SAM_OMT_II"/>
    <property type="match status" value="1"/>
</dbReference>
<keyword evidence="3" id="KW-0949">S-adenosyl-L-methionine</keyword>
<keyword evidence="1 5" id="KW-0489">Methyltransferase</keyword>
<dbReference type="InterPro" id="IPR001077">
    <property type="entry name" value="COMT_C"/>
</dbReference>
<evidence type="ECO:0000256" key="1">
    <source>
        <dbReference type="ARBA" id="ARBA00022603"/>
    </source>
</evidence>
<dbReference type="Pfam" id="PF00891">
    <property type="entry name" value="Methyltransf_2"/>
    <property type="match status" value="1"/>
</dbReference>
<dbReference type="InterPro" id="IPR016461">
    <property type="entry name" value="COMT-like"/>
</dbReference>
<protein>
    <submittedName>
        <fullName evidence="5">Putative hydroxyneurosporene methyltransferase</fullName>
    </submittedName>
</protein>
<evidence type="ECO:0000256" key="3">
    <source>
        <dbReference type="ARBA" id="ARBA00022691"/>
    </source>
</evidence>
<dbReference type="PANTHER" id="PTHR43712:SF2">
    <property type="entry name" value="O-METHYLTRANSFERASE CICE"/>
    <property type="match status" value="1"/>
</dbReference>